<comment type="function">
    <text evidence="10">Binds mRNA; thus facilitating recognition of the initiation point. It is needed to translate mRNA with a short Shine-Dalgarno (SD) purine-rich sequence.</text>
</comment>
<keyword evidence="15" id="KW-1185">Reference proteome</keyword>
<dbReference type="InterPro" id="IPR012340">
    <property type="entry name" value="NA-bd_OB-fold"/>
</dbReference>
<keyword evidence="6" id="KW-0689">Ribosomal protein</keyword>
<feature type="region of interest" description="Disordered" evidence="12">
    <location>
        <begin position="668"/>
        <end position="690"/>
    </location>
</feature>
<feature type="binding site" evidence="11">
    <location>
        <position position="262"/>
    </location>
    <ligand>
        <name>dimethylallyl diphosphate</name>
        <dbReference type="ChEBI" id="CHEBI:57623"/>
    </ligand>
</feature>
<evidence type="ECO:0000256" key="11">
    <source>
        <dbReference type="HAMAP-Rule" id="MF_00191"/>
    </source>
</evidence>
<keyword evidence="11" id="KW-0414">Isoprene biosynthesis</keyword>
<feature type="binding site" evidence="11">
    <location>
        <position position="220"/>
    </location>
    <ligand>
        <name>isopentenyl diphosphate</name>
        <dbReference type="ChEBI" id="CHEBI:128769"/>
    </ligand>
</feature>
<evidence type="ECO:0000256" key="3">
    <source>
        <dbReference type="ARBA" id="ARBA00022723"/>
    </source>
</evidence>
<dbReference type="HAMAP" id="MF_00191">
    <property type="entry name" value="IspH"/>
    <property type="match status" value="1"/>
</dbReference>
<feature type="domain" description="S1 motif" evidence="13">
    <location>
        <begin position="506"/>
        <end position="574"/>
    </location>
</feature>
<feature type="domain" description="S1 motif" evidence="13">
    <location>
        <begin position="332"/>
        <end position="401"/>
    </location>
</feature>
<dbReference type="NCBIfam" id="TIGR00216">
    <property type="entry name" value="ispH_lytB"/>
    <property type="match status" value="1"/>
</dbReference>
<evidence type="ECO:0000256" key="1">
    <source>
        <dbReference type="ARBA" id="ARBA00006767"/>
    </source>
</evidence>
<feature type="binding site" evidence="11">
    <location>
        <position position="218"/>
    </location>
    <ligand>
        <name>(2E)-4-hydroxy-3-methylbut-2-enyl diphosphate</name>
        <dbReference type="ChEBI" id="CHEBI:128753"/>
    </ligand>
</feature>
<dbReference type="Proteomes" id="UP000199584">
    <property type="component" value="Unassembled WGS sequence"/>
</dbReference>
<feature type="binding site" evidence="11">
    <location>
        <position position="74"/>
    </location>
    <ligand>
        <name>dimethylallyl diphosphate</name>
        <dbReference type="ChEBI" id="CHEBI:57623"/>
    </ligand>
</feature>
<keyword evidence="7 11" id="KW-0408">Iron</keyword>
<evidence type="ECO:0000256" key="4">
    <source>
        <dbReference type="ARBA" id="ARBA00022737"/>
    </source>
</evidence>
<comment type="catalytic activity">
    <reaction evidence="11">
        <text>dimethylallyl diphosphate + 2 oxidized [2Fe-2S]-[ferredoxin] + H2O = (2E)-4-hydroxy-3-methylbut-2-enyl diphosphate + 2 reduced [2Fe-2S]-[ferredoxin] + 2 H(+)</text>
        <dbReference type="Rhea" id="RHEA:24825"/>
        <dbReference type="Rhea" id="RHEA-COMP:10000"/>
        <dbReference type="Rhea" id="RHEA-COMP:10001"/>
        <dbReference type="ChEBI" id="CHEBI:15377"/>
        <dbReference type="ChEBI" id="CHEBI:15378"/>
        <dbReference type="ChEBI" id="CHEBI:33737"/>
        <dbReference type="ChEBI" id="CHEBI:33738"/>
        <dbReference type="ChEBI" id="CHEBI:57623"/>
        <dbReference type="ChEBI" id="CHEBI:128753"/>
        <dbReference type="EC" id="1.17.7.4"/>
    </reaction>
</comment>
<feature type="binding site" evidence="11">
    <location>
        <position position="218"/>
    </location>
    <ligand>
        <name>isopentenyl diphosphate</name>
        <dbReference type="ChEBI" id="CHEBI:128769"/>
    </ligand>
</feature>
<keyword evidence="8 11" id="KW-0411">Iron-sulfur</keyword>
<feature type="binding site" evidence="11">
    <location>
        <position position="220"/>
    </location>
    <ligand>
        <name>(2E)-4-hydroxy-3-methylbut-2-enyl diphosphate</name>
        <dbReference type="ChEBI" id="CHEBI:128753"/>
    </ligand>
</feature>
<dbReference type="CDD" id="cd04465">
    <property type="entry name" value="S1_RPS1_repeat_ec2_hs2"/>
    <property type="match status" value="1"/>
</dbReference>
<organism evidence="14 15">
    <name type="scientific">Desulfoscipio geothermicus DSM 3669</name>
    <dbReference type="NCBI Taxonomy" id="1121426"/>
    <lineage>
        <taxon>Bacteria</taxon>
        <taxon>Bacillati</taxon>
        <taxon>Bacillota</taxon>
        <taxon>Clostridia</taxon>
        <taxon>Eubacteriales</taxon>
        <taxon>Desulfallaceae</taxon>
        <taxon>Desulfoscipio</taxon>
    </lineage>
</organism>
<dbReference type="PRINTS" id="PR00681">
    <property type="entry name" value="RIBOSOMALS1"/>
</dbReference>
<keyword evidence="9" id="KW-0687">Ribonucleoprotein</keyword>
<accession>A0A1I6CTY1</accession>
<keyword evidence="5" id="KW-0694">RNA-binding</keyword>
<dbReference type="STRING" id="39060.SAMN05660706_10235"/>
<dbReference type="NCBIfam" id="NF000907">
    <property type="entry name" value="PRK00087.1"/>
    <property type="match status" value="1"/>
</dbReference>
<dbReference type="PANTHER" id="PTHR10724">
    <property type="entry name" value="30S RIBOSOMAL PROTEIN S1"/>
    <property type="match status" value="1"/>
</dbReference>
<evidence type="ECO:0000313" key="15">
    <source>
        <dbReference type="Proteomes" id="UP000199584"/>
    </source>
</evidence>
<dbReference type="InterPro" id="IPR003029">
    <property type="entry name" value="S1_domain"/>
</dbReference>
<proteinExistence type="inferred from homology"/>
<dbReference type="FunFam" id="2.40.50.140:FF:000018">
    <property type="entry name" value="30S ribosomal protein S1"/>
    <property type="match status" value="1"/>
</dbReference>
<dbReference type="GO" id="GO:0019288">
    <property type="term" value="P:isopentenyl diphosphate biosynthetic process, methylerythritol 4-phosphate pathway"/>
    <property type="evidence" value="ECO:0007669"/>
    <property type="project" value="UniProtKB-UniRule"/>
</dbReference>
<sequence>MEVKVAAKAGFCFGVKRAVDMARKCLHDRDGPVYTLGPLIHNDQVTGALAWEGINIINDLDDIDGPGTVIIRSHGVAPEVLQKAQEKGLQVVDATCPFVRKVQQTVHDMVQQNIPVVVVGDPEHPEVQGIVGWAGGRARVVRDAAQAGELDQYPVVGVVAQTTQRQDNLDAVVNVIKDSGSRVYVYNTICSATAERQQEALELARQVEAVLVLGGKNSANTAKLAQICRTAGIPVYRIETAGEIDPAWFKGLKTIGVAAGASTPGWIIEEVCSRMMEFEDMKEEEVMEEKVDDVVEAEPPTVEAEPQQEESAREEMQQEMEEAVEVKNLKNGEVVKGIVVQVNQDEVLVDVGAKSEGVIPLRELSSFSVDSPHDVVNVGDEINVYVLKSEDNEGKLILSKQKADEEEAWTRLEEIMQEEQVVKGNVREVVKGGLLVDVMNVRAFLPASLVERGYVEDLSKYLNMEIEAKVIELNRPRRKVILSRKAVLEEEYARKREDLLANLEEGQVVKGIVRRLTNFGAFVDIGGVDGLLHISEMAWYRINHPSEVVNVGDELEVMVLRVDRENEKVSLGLKQVLPNPWDNVEEKYPEGSIITAKVVRLAPFGAFVQLEPGVEGLVHISHLADRHVATPDEVVQEGEEIRVKVLSVDPEDKRIRLSIREVNREKGKNNYKEYQAKKQENPTSDGGTVTIGEMVGDIFDEKK</sequence>
<dbReference type="CDD" id="cd05687">
    <property type="entry name" value="S1_RPS1_repeat_ec1_hs1"/>
    <property type="match status" value="1"/>
</dbReference>
<dbReference type="InterPro" id="IPR050437">
    <property type="entry name" value="Ribos_protein_bS1-like"/>
</dbReference>
<evidence type="ECO:0000313" key="14">
    <source>
        <dbReference type="EMBL" id="SFQ96636.1"/>
    </source>
</evidence>
<feature type="binding site" evidence="11">
    <location>
        <position position="162"/>
    </location>
    <ligand>
        <name>(2E)-4-hydroxy-3-methylbut-2-enyl diphosphate</name>
        <dbReference type="ChEBI" id="CHEBI:128753"/>
    </ligand>
</feature>
<dbReference type="Pfam" id="PF00575">
    <property type="entry name" value="S1"/>
    <property type="match status" value="4"/>
</dbReference>
<dbReference type="InterPro" id="IPR035104">
    <property type="entry name" value="Ribosomal_protein_S1-like"/>
</dbReference>
<comment type="similarity">
    <text evidence="1">Belongs to the bacterial ribosomal protein bS1 family.</text>
</comment>
<feature type="binding site" evidence="11">
    <location>
        <position position="190"/>
    </location>
    <ligand>
        <name>[4Fe-4S] cluster</name>
        <dbReference type="ChEBI" id="CHEBI:49883"/>
    </ligand>
</feature>
<comment type="function">
    <text evidence="11">Catalyzes the conversion of 1-hydroxy-2-methyl-2-(E)-butenyl 4-diphosphate (HMBPP) into a mixture of isopentenyl diphosphate (IPP) and dimethylallyl diphosphate (DMAPP). Acts in the terminal step of the DOXP/MEP pathway for isoprenoid precursor biosynthesis.</text>
</comment>
<evidence type="ECO:0000259" key="13">
    <source>
        <dbReference type="PROSITE" id="PS50126"/>
    </source>
</evidence>
<feature type="binding site" evidence="11">
    <location>
        <position position="12"/>
    </location>
    <ligand>
        <name>[4Fe-4S] cluster</name>
        <dbReference type="ChEBI" id="CHEBI:49883"/>
    </ligand>
</feature>
<evidence type="ECO:0000256" key="5">
    <source>
        <dbReference type="ARBA" id="ARBA00022884"/>
    </source>
</evidence>
<feature type="active site" description="Proton donor" evidence="11">
    <location>
        <position position="126"/>
    </location>
</feature>
<dbReference type="AlphaFoldDB" id="A0A1I6CTY1"/>
<evidence type="ECO:0000256" key="12">
    <source>
        <dbReference type="SAM" id="MobiDB-lite"/>
    </source>
</evidence>
<dbReference type="Gene3D" id="2.40.50.140">
    <property type="entry name" value="Nucleic acid-binding proteins"/>
    <property type="match status" value="4"/>
</dbReference>
<dbReference type="GO" id="GO:0051745">
    <property type="term" value="F:4-hydroxy-3-methylbut-2-enyl diphosphate reductase activity"/>
    <property type="evidence" value="ECO:0007669"/>
    <property type="project" value="UniProtKB-UniRule"/>
</dbReference>
<keyword evidence="4" id="KW-0677">Repeat</keyword>
<comment type="pathway">
    <text evidence="11">Isoprenoid biosynthesis; isopentenyl diphosphate biosynthesis via DXP pathway; isopentenyl diphosphate from 1-deoxy-D-xylulose 5-phosphate: step 6/6.</text>
</comment>
<evidence type="ECO:0000256" key="7">
    <source>
        <dbReference type="ARBA" id="ARBA00023004"/>
    </source>
</evidence>
<dbReference type="GO" id="GO:0051539">
    <property type="term" value="F:4 iron, 4 sulfur cluster binding"/>
    <property type="evidence" value="ECO:0007669"/>
    <property type="project" value="UniProtKB-UniRule"/>
</dbReference>
<feature type="binding site" evidence="11">
    <location>
        <position position="220"/>
    </location>
    <ligand>
        <name>dimethylallyl diphosphate</name>
        <dbReference type="ChEBI" id="CHEBI:57623"/>
    </ligand>
</feature>
<dbReference type="Pfam" id="PF02401">
    <property type="entry name" value="LYTB"/>
    <property type="match status" value="1"/>
</dbReference>
<feature type="binding site" evidence="11">
    <location>
        <position position="74"/>
    </location>
    <ligand>
        <name>(2E)-4-hydroxy-3-methylbut-2-enyl diphosphate</name>
        <dbReference type="ChEBI" id="CHEBI:128753"/>
    </ligand>
</feature>
<feature type="domain" description="S1 motif" evidence="13">
    <location>
        <begin position="419"/>
        <end position="485"/>
    </location>
</feature>
<dbReference type="GO" id="GO:0016114">
    <property type="term" value="P:terpenoid biosynthetic process"/>
    <property type="evidence" value="ECO:0007669"/>
    <property type="project" value="UniProtKB-UniRule"/>
</dbReference>
<evidence type="ECO:0000256" key="8">
    <source>
        <dbReference type="ARBA" id="ARBA00023014"/>
    </source>
</evidence>
<dbReference type="GO" id="GO:0046872">
    <property type="term" value="F:metal ion binding"/>
    <property type="evidence" value="ECO:0007669"/>
    <property type="project" value="UniProtKB-KW"/>
</dbReference>
<dbReference type="NCBIfam" id="NF005208">
    <property type="entry name" value="PRK06676.1"/>
    <property type="match status" value="1"/>
</dbReference>
<dbReference type="NCBIfam" id="NF002187">
    <property type="entry name" value="PRK01045.1-1"/>
    <property type="match status" value="1"/>
</dbReference>
<dbReference type="CDD" id="cd13944">
    <property type="entry name" value="lytB_ispH"/>
    <property type="match status" value="1"/>
</dbReference>
<feature type="domain" description="S1 motif" evidence="13">
    <location>
        <begin position="591"/>
        <end position="660"/>
    </location>
</feature>
<dbReference type="RefSeq" id="WP_207545093.1">
    <property type="nucleotide sequence ID" value="NZ_FOYM01000002.1"/>
</dbReference>
<evidence type="ECO:0000256" key="10">
    <source>
        <dbReference type="ARBA" id="ARBA00025604"/>
    </source>
</evidence>
<comment type="similarity">
    <text evidence="11">Belongs to the IspH family.</text>
</comment>
<name>A0A1I6CTY1_9FIRM</name>
<dbReference type="GO" id="GO:0003729">
    <property type="term" value="F:mRNA binding"/>
    <property type="evidence" value="ECO:0007669"/>
    <property type="project" value="TreeGrafter"/>
</dbReference>
<dbReference type="Gene3D" id="3.40.1010.20">
    <property type="entry name" value="4-hydroxy-3-methylbut-2-enyl diphosphate reductase, catalytic domain"/>
    <property type="match status" value="2"/>
</dbReference>
<keyword evidence="2 11" id="KW-0004">4Fe-4S</keyword>
<feature type="binding site" evidence="11">
    <location>
        <position position="96"/>
    </location>
    <ligand>
        <name>[4Fe-4S] cluster</name>
        <dbReference type="ChEBI" id="CHEBI:49883"/>
    </ligand>
</feature>
<dbReference type="SMART" id="SM00316">
    <property type="entry name" value="S1"/>
    <property type="match status" value="4"/>
</dbReference>
<evidence type="ECO:0000256" key="6">
    <source>
        <dbReference type="ARBA" id="ARBA00022980"/>
    </source>
</evidence>
<reference evidence="15" key="1">
    <citation type="submission" date="2016-10" db="EMBL/GenBank/DDBJ databases">
        <authorList>
            <person name="Varghese N."/>
            <person name="Submissions S."/>
        </authorList>
    </citation>
    <scope>NUCLEOTIDE SEQUENCE [LARGE SCALE GENOMIC DNA]</scope>
    <source>
        <strain evidence="15">DSM 3669</strain>
    </source>
</reference>
<dbReference type="EC" id="1.17.7.4" evidence="11"/>
<dbReference type="EMBL" id="FOYM01000002">
    <property type="protein sequence ID" value="SFQ96636.1"/>
    <property type="molecule type" value="Genomic_DNA"/>
</dbReference>
<dbReference type="GO" id="GO:0050992">
    <property type="term" value="P:dimethylallyl diphosphate biosynthetic process"/>
    <property type="evidence" value="ECO:0007669"/>
    <property type="project" value="UniProtKB-UniRule"/>
</dbReference>
<feature type="binding site" evidence="11">
    <location>
        <position position="262"/>
    </location>
    <ligand>
        <name>(2E)-4-hydroxy-3-methylbut-2-enyl diphosphate</name>
        <dbReference type="ChEBI" id="CHEBI:128753"/>
    </ligand>
</feature>
<dbReference type="Gene3D" id="3.40.50.11270">
    <property type="match status" value="1"/>
</dbReference>
<protein>
    <recommendedName>
        <fullName evidence="11">4-hydroxy-3-methylbut-2-enyl diphosphate reductase</fullName>
        <shortName evidence="11">HMBPP reductase</shortName>
        <ecNumber evidence="11">1.17.7.4</ecNumber>
    </recommendedName>
</protein>
<keyword evidence="11" id="KW-0560">Oxidoreductase</keyword>
<dbReference type="SUPFAM" id="SSF50249">
    <property type="entry name" value="Nucleic acid-binding proteins"/>
    <property type="match status" value="4"/>
</dbReference>
<dbReference type="PANTHER" id="PTHR10724:SF7">
    <property type="entry name" value="SMALL RIBOSOMAL SUBUNIT PROTEIN BS1C"/>
    <property type="match status" value="1"/>
</dbReference>
<feature type="binding site" evidence="11">
    <location>
        <position position="124"/>
    </location>
    <ligand>
        <name>dimethylallyl diphosphate</name>
        <dbReference type="ChEBI" id="CHEBI:57623"/>
    </ligand>
</feature>
<feature type="binding site" evidence="11">
    <location>
        <position position="41"/>
    </location>
    <ligand>
        <name>(2E)-4-hydroxy-3-methylbut-2-enyl diphosphate</name>
        <dbReference type="ChEBI" id="CHEBI:128753"/>
    </ligand>
</feature>
<feature type="binding site" evidence="11">
    <location>
        <position position="218"/>
    </location>
    <ligand>
        <name>dimethylallyl diphosphate</name>
        <dbReference type="ChEBI" id="CHEBI:57623"/>
    </ligand>
</feature>
<dbReference type="CDD" id="cd05688">
    <property type="entry name" value="S1_RPS1_repeat_ec3"/>
    <property type="match status" value="1"/>
</dbReference>
<feature type="binding site" evidence="11">
    <location>
        <position position="74"/>
    </location>
    <ligand>
        <name>isopentenyl diphosphate</name>
        <dbReference type="ChEBI" id="CHEBI:128769"/>
    </ligand>
</feature>
<evidence type="ECO:0000256" key="9">
    <source>
        <dbReference type="ARBA" id="ARBA00023274"/>
    </source>
</evidence>
<comment type="caution">
    <text evidence="11">Lacks conserved residue(s) required for the propagation of feature annotation.</text>
</comment>
<feature type="binding site" evidence="11">
    <location>
        <position position="262"/>
    </location>
    <ligand>
        <name>isopentenyl diphosphate</name>
        <dbReference type="ChEBI" id="CHEBI:128769"/>
    </ligand>
</feature>
<keyword evidence="3 11" id="KW-0479">Metal-binding</keyword>
<dbReference type="UniPathway" id="UPA00056">
    <property type="reaction ID" value="UER00097"/>
</dbReference>
<feature type="binding site" evidence="11">
    <location>
        <position position="41"/>
    </location>
    <ligand>
        <name>dimethylallyl diphosphate</name>
        <dbReference type="ChEBI" id="CHEBI:57623"/>
    </ligand>
</feature>
<comment type="catalytic activity">
    <reaction evidence="11">
        <text>isopentenyl diphosphate + 2 oxidized [2Fe-2S]-[ferredoxin] + H2O = (2E)-4-hydroxy-3-methylbut-2-enyl diphosphate + 2 reduced [2Fe-2S]-[ferredoxin] + 2 H(+)</text>
        <dbReference type="Rhea" id="RHEA:24488"/>
        <dbReference type="Rhea" id="RHEA-COMP:10000"/>
        <dbReference type="Rhea" id="RHEA-COMP:10001"/>
        <dbReference type="ChEBI" id="CHEBI:15377"/>
        <dbReference type="ChEBI" id="CHEBI:15378"/>
        <dbReference type="ChEBI" id="CHEBI:33737"/>
        <dbReference type="ChEBI" id="CHEBI:33738"/>
        <dbReference type="ChEBI" id="CHEBI:128753"/>
        <dbReference type="ChEBI" id="CHEBI:128769"/>
        <dbReference type="EC" id="1.17.7.4"/>
    </reaction>
</comment>
<feature type="binding site" evidence="11">
    <location>
        <position position="124"/>
    </location>
    <ligand>
        <name>isopentenyl diphosphate</name>
        <dbReference type="ChEBI" id="CHEBI:128769"/>
    </ligand>
</feature>
<feature type="binding site" evidence="11">
    <location>
        <position position="41"/>
    </location>
    <ligand>
        <name>isopentenyl diphosphate</name>
        <dbReference type="ChEBI" id="CHEBI:128769"/>
    </ligand>
</feature>
<dbReference type="GO" id="GO:0006412">
    <property type="term" value="P:translation"/>
    <property type="evidence" value="ECO:0007669"/>
    <property type="project" value="TreeGrafter"/>
</dbReference>
<evidence type="ECO:0000256" key="2">
    <source>
        <dbReference type="ARBA" id="ARBA00022485"/>
    </source>
</evidence>
<comment type="pathway">
    <text evidence="11">Isoprenoid biosynthesis; dimethylallyl diphosphate biosynthesis; dimethylallyl diphosphate from (2E)-4-hydroxy-3-methylbutenyl diphosphate: step 1/1.</text>
</comment>
<dbReference type="FunFam" id="2.40.50.140:FF:000103">
    <property type="entry name" value="protein RRP5 homolog"/>
    <property type="match status" value="1"/>
</dbReference>
<dbReference type="UniPathway" id="UPA00059">
    <property type="reaction ID" value="UER00105"/>
</dbReference>
<comment type="cofactor">
    <cofactor evidence="11">
        <name>[4Fe-4S] cluster</name>
        <dbReference type="ChEBI" id="CHEBI:49883"/>
    </cofactor>
    <text evidence="11">Binds 1 [4Fe-4S] cluster per subunit.</text>
</comment>
<feature type="compositionally biased region" description="Basic and acidic residues" evidence="12">
    <location>
        <begin position="668"/>
        <end position="680"/>
    </location>
</feature>
<dbReference type="PROSITE" id="PS50126">
    <property type="entry name" value="S1"/>
    <property type="match status" value="4"/>
</dbReference>
<dbReference type="GO" id="GO:0003735">
    <property type="term" value="F:structural constituent of ribosome"/>
    <property type="evidence" value="ECO:0007669"/>
    <property type="project" value="TreeGrafter"/>
</dbReference>
<feature type="binding site" evidence="11">
    <location>
        <position position="124"/>
    </location>
    <ligand>
        <name>(2E)-4-hydroxy-3-methylbut-2-enyl diphosphate</name>
        <dbReference type="ChEBI" id="CHEBI:128753"/>
    </ligand>
</feature>
<dbReference type="InterPro" id="IPR003451">
    <property type="entry name" value="LytB/IspH"/>
</dbReference>
<gene>
    <name evidence="11" type="primary">ispH</name>
    <name evidence="14" type="ORF">SAMN05660706_10235</name>
</gene>
<dbReference type="GO" id="GO:0022627">
    <property type="term" value="C:cytosolic small ribosomal subunit"/>
    <property type="evidence" value="ECO:0007669"/>
    <property type="project" value="TreeGrafter"/>
</dbReference>